<protein>
    <submittedName>
        <fullName evidence="1">Uncharacterized protein</fullName>
    </submittedName>
</protein>
<sequence length="45" mass="4672">MAVRVVGRGTQRAKSEGLRIGSACTLDLLAERGARFAQNAPGESA</sequence>
<accession>A0A809RVL1</accession>
<evidence type="ECO:0000313" key="1">
    <source>
        <dbReference type="EMBL" id="BBO20437.1"/>
    </source>
</evidence>
<evidence type="ECO:0000313" key="2">
    <source>
        <dbReference type="Proteomes" id="UP000662914"/>
    </source>
</evidence>
<dbReference type="EMBL" id="AP021857">
    <property type="protein sequence ID" value="BBO20437.1"/>
    <property type="molecule type" value="Genomic_DNA"/>
</dbReference>
<organism evidence="1 2">
    <name type="scientific">Candidatus Desulfobacillus denitrificans</name>
    <dbReference type="NCBI Taxonomy" id="2608985"/>
    <lineage>
        <taxon>Bacteria</taxon>
        <taxon>Pseudomonadati</taxon>
        <taxon>Pseudomonadota</taxon>
        <taxon>Betaproteobacteria</taxon>
        <taxon>Candidatus Desulfobacillus</taxon>
    </lineage>
</organism>
<dbReference type="AlphaFoldDB" id="A0A809RVL1"/>
<gene>
    <name evidence="1" type="ORF">DSYM_11360</name>
</gene>
<dbReference type="Proteomes" id="UP000662914">
    <property type="component" value="Chromosome"/>
</dbReference>
<reference evidence="1" key="1">
    <citation type="journal article" name="DNA Res.">
        <title>The physiological potential of anammox bacteria as revealed by their core genome structure.</title>
        <authorList>
            <person name="Okubo T."/>
            <person name="Toyoda A."/>
            <person name="Fukuhara K."/>
            <person name="Uchiyama I."/>
            <person name="Harigaya Y."/>
            <person name="Kuroiwa M."/>
            <person name="Suzuki T."/>
            <person name="Murakami Y."/>
            <person name="Suwa Y."/>
            <person name="Takami H."/>
        </authorList>
    </citation>
    <scope>NUCLEOTIDE SEQUENCE</scope>
    <source>
        <strain evidence="1">317325-3</strain>
    </source>
</reference>
<dbReference type="KEGG" id="ddz:DSYM_11360"/>
<proteinExistence type="predicted"/>
<name>A0A809RVL1_9PROT</name>